<dbReference type="PANTHER" id="PTHR47926">
    <property type="entry name" value="PENTATRICOPEPTIDE REPEAT-CONTAINING PROTEIN"/>
    <property type="match status" value="1"/>
</dbReference>
<evidence type="ECO:0000256" key="1">
    <source>
        <dbReference type="ARBA" id="ARBA00022737"/>
    </source>
</evidence>
<reference evidence="7" key="2">
    <citation type="submission" date="2018-05" db="EMBL/GenBank/DDBJ databases">
        <title>OpunRS2 (Oryza punctata Reference Sequence Version 2).</title>
        <authorList>
            <person name="Zhang J."/>
            <person name="Kudrna D."/>
            <person name="Lee S."/>
            <person name="Talag J."/>
            <person name="Welchert J."/>
            <person name="Wing R.A."/>
        </authorList>
    </citation>
    <scope>NUCLEOTIDE SEQUENCE [LARGE SCALE GENOMIC DNA]</scope>
</reference>
<accession>A0A0E0JKL1</accession>
<evidence type="ECO:0000256" key="3">
    <source>
        <dbReference type="PROSITE-ProRule" id="PRU00708"/>
    </source>
</evidence>
<dbReference type="FunFam" id="1.25.40.10:FF:001093">
    <property type="entry name" value="Pentatricopeptide repeat-containing protein At2g34400"/>
    <property type="match status" value="1"/>
</dbReference>
<dbReference type="FunFam" id="1.25.40.10:FF:000425">
    <property type="entry name" value="Pentatricopeptide repeat-containing protein At3g26540"/>
    <property type="match status" value="1"/>
</dbReference>
<dbReference type="NCBIfam" id="TIGR00756">
    <property type="entry name" value="PPR"/>
    <property type="match status" value="3"/>
</dbReference>
<dbReference type="Pfam" id="PF14432">
    <property type="entry name" value="DYW_deaminase"/>
    <property type="match status" value="1"/>
</dbReference>
<keyword evidence="5" id="KW-1133">Transmembrane helix</keyword>
<evidence type="ECO:0000256" key="2">
    <source>
        <dbReference type="ARBA" id="ARBA00022946"/>
    </source>
</evidence>
<keyword evidence="2" id="KW-0809">Transit peptide</keyword>
<dbReference type="PROSITE" id="PS51375">
    <property type="entry name" value="PPR"/>
    <property type="match status" value="6"/>
</dbReference>
<dbReference type="GO" id="GO:0008270">
    <property type="term" value="F:zinc ion binding"/>
    <property type="evidence" value="ECO:0007669"/>
    <property type="project" value="InterPro"/>
</dbReference>
<dbReference type="Pfam" id="PF20431">
    <property type="entry name" value="E_motif"/>
    <property type="match status" value="1"/>
</dbReference>
<dbReference type="eggNOG" id="KOG4197">
    <property type="taxonomic scope" value="Eukaryota"/>
</dbReference>
<reference evidence="7" key="1">
    <citation type="submission" date="2015-04" db="UniProtKB">
        <authorList>
            <consortium name="EnsemblPlants"/>
        </authorList>
    </citation>
    <scope>IDENTIFICATION</scope>
</reference>
<dbReference type="InterPro" id="IPR046849">
    <property type="entry name" value="E2_motif"/>
</dbReference>
<organism evidence="7">
    <name type="scientific">Oryza punctata</name>
    <name type="common">Red rice</name>
    <dbReference type="NCBI Taxonomy" id="4537"/>
    <lineage>
        <taxon>Eukaryota</taxon>
        <taxon>Viridiplantae</taxon>
        <taxon>Streptophyta</taxon>
        <taxon>Embryophyta</taxon>
        <taxon>Tracheophyta</taxon>
        <taxon>Spermatophyta</taxon>
        <taxon>Magnoliopsida</taxon>
        <taxon>Liliopsida</taxon>
        <taxon>Poales</taxon>
        <taxon>Poaceae</taxon>
        <taxon>BOP clade</taxon>
        <taxon>Oryzoideae</taxon>
        <taxon>Oryzeae</taxon>
        <taxon>Oryzinae</taxon>
        <taxon>Oryza</taxon>
    </lineage>
</organism>
<feature type="compositionally biased region" description="Pro residues" evidence="4">
    <location>
        <begin position="24"/>
        <end position="42"/>
    </location>
</feature>
<dbReference type="OMA" id="MEMHAYG"/>
<dbReference type="Pfam" id="PF01535">
    <property type="entry name" value="PPR"/>
    <property type="match status" value="6"/>
</dbReference>
<feature type="compositionally biased region" description="Pro residues" evidence="4">
    <location>
        <begin position="1"/>
        <end position="10"/>
    </location>
</feature>
<evidence type="ECO:0000259" key="6">
    <source>
        <dbReference type="Pfam" id="PF14432"/>
    </source>
</evidence>
<dbReference type="PANTHER" id="PTHR47926:SF390">
    <property type="entry name" value="TETRATRICOPEPTIDE REPEAT-LIKE SUPERFAMILY PROTEIN"/>
    <property type="match status" value="1"/>
</dbReference>
<feature type="repeat" description="PPR" evidence="3">
    <location>
        <begin position="312"/>
        <end position="346"/>
    </location>
</feature>
<dbReference type="FunFam" id="1.25.40.10:FF:001371">
    <property type="entry name" value="Pentatricopeptide repeat-containing protein"/>
    <property type="match status" value="1"/>
</dbReference>
<feature type="repeat" description="PPR" evidence="3">
    <location>
        <begin position="549"/>
        <end position="584"/>
    </location>
</feature>
<dbReference type="InterPro" id="IPR046960">
    <property type="entry name" value="PPR_At4g14850-like_plant"/>
</dbReference>
<dbReference type="InterPro" id="IPR002885">
    <property type="entry name" value="PPR_rpt"/>
</dbReference>
<keyword evidence="5" id="KW-0812">Transmembrane</keyword>
<keyword evidence="8" id="KW-1185">Reference proteome</keyword>
<dbReference type="InterPro" id="IPR046848">
    <property type="entry name" value="E_motif"/>
</dbReference>
<dbReference type="FunFam" id="1.25.40.10:FF:000569">
    <property type="entry name" value="Pentatricopeptide repeat-containing protein At1g15510, chloroplastic"/>
    <property type="match status" value="1"/>
</dbReference>
<dbReference type="Proteomes" id="UP000026962">
    <property type="component" value="Chromosome 1"/>
</dbReference>
<dbReference type="EnsemblPlants" id="OPUNC01G21260.1">
    <property type="protein sequence ID" value="OPUNC01G21260.1"/>
    <property type="gene ID" value="OPUNC01G21260"/>
</dbReference>
<evidence type="ECO:0000256" key="5">
    <source>
        <dbReference type="SAM" id="Phobius"/>
    </source>
</evidence>
<feature type="transmembrane region" description="Helical" evidence="5">
    <location>
        <begin position="1211"/>
        <end position="1234"/>
    </location>
</feature>
<protein>
    <recommendedName>
        <fullName evidence="6">DYW domain-containing protein</fullName>
    </recommendedName>
</protein>
<keyword evidence="5" id="KW-0472">Membrane</keyword>
<dbReference type="GO" id="GO:0003723">
    <property type="term" value="F:RNA binding"/>
    <property type="evidence" value="ECO:0007669"/>
    <property type="project" value="InterPro"/>
</dbReference>
<sequence length="1284" mass="139823">MHRKLPPLPPLALRRCSSGAAAASPPPPPPPPPPRRLPPPVPLRDLLAHRLPPPPDRPPLSQPQPQPHANVLLRGRRPGCDASPESLHLEIVKRGLTHDLFLANHLVNSYAKGARLDAARRVFDGMPERNAVSWTCIISGHVLSGLPDDAFPLFRAMLREGPGCRPTSFTFGSVLRACQDSGPDRLGFAVQVHGLVSKTVFTSNTTVCNALISMYGNCSIGPPILAQRVFDTTPVRDLITWNALMSVYAKKGDAICTFALFRAMQYDDSGIELRPTEHTFGSLITATYLSSCGLCMLDQLFVRVLKSGCSSDLYVGSALVSAFARHGMLDEAKGIFLSLKERNAVTLNGLIVGLVKQQHGEAAAEIFMGARDSAAVNVDTFVVLLSAIAEFSTEEQGLRKGREVHAHVLRAGYIYRKIAVGNGLVNMYAKCGAIDKACRVFQLMEARDRISWNTIIAALDQNGCCEAAMMNYCLMRQNFIGPSNFAAISGLSSCAGLGLLAAGQQLHCDAVKWGLYLDTSVSNALVKMYGECGEMTECWEIFNSMSAHDVVSWNSIMGVMASSQAPTTESVQVFSNMMRSGLVPNKVTFVNFLAALTPLSVLELGKQIHSVVLKHGVTEDNAVDNALISCYAKSGDVDSCVRLFSKMSGRRDAISWNSMISGYIYNGRLQEAMDCVWLMMQSEQMMDRCTFSIVLNACASVAALERGMEMHAFGLRSHLESDVVVESALVDMYSKCGRIDYASKVFHSMSQKNEFSWNSMISGYARHGIGRKALEIFEEMQESGESPDHVTFVSVLSACSHAGLVERGLDYFELMKDYGILPRIEHYSCVIDLLGRAGELDKIQEYMKRMPMKPNTLIWRTVLVACQQSKHRAKIDLGTEASRMLLELEPQNPVNYVLASKFHAAIGRWEDTAKARAAMKGAAVKKEAGRSWVTLTDGVHTFIAGDRSHPNTKEIYEKLNFLIQKIRNAGYVPLTEYVLHDLEEENKEELLRYHSEKLAVAFVLTRASSGGPIRIMKNLRVCGDCHTAFRYISQIVGTQSDFIISRMGDVLVGTTGGAGQTYLPLAISFLPKNPKKGPWSASSSFFCLKSLATFLWYSNVTDPAAAGAATATGATTGFGSESCDGGGDDDEGAAGFTGVGGWDSVGGVDRVGVLGGGDSGGAAGLLGAPSALELLITANDDRHARWWGGETATATPPTFTLMEGMEGARDIASFFFFFFFFFSARGGGFPCFVLGRKEMEGRKRVEKVWTHAPSPLWIRVCGGAKLPSESLTHSSPNRECQRLS</sequence>
<dbReference type="STRING" id="4537.A0A0E0JKL1"/>
<dbReference type="InterPro" id="IPR032867">
    <property type="entry name" value="DYW_dom"/>
</dbReference>
<dbReference type="FunFam" id="1.25.40.10:FF:002168">
    <property type="entry name" value="Pentatricopeptide repeat-containing protein At3g50420"/>
    <property type="match status" value="1"/>
</dbReference>
<dbReference type="Gramene" id="OPUNC01G21260.1">
    <property type="protein sequence ID" value="OPUNC01G21260.1"/>
    <property type="gene ID" value="OPUNC01G21260"/>
</dbReference>
<name>A0A0E0JKL1_ORYPU</name>
<dbReference type="InterPro" id="IPR011990">
    <property type="entry name" value="TPR-like_helical_dom_sf"/>
</dbReference>
<feature type="region of interest" description="Disordered" evidence="4">
    <location>
        <begin position="1"/>
        <end position="79"/>
    </location>
</feature>
<dbReference type="Pfam" id="PF20430">
    <property type="entry name" value="Eplus_motif"/>
    <property type="match status" value="1"/>
</dbReference>
<dbReference type="Pfam" id="PF13041">
    <property type="entry name" value="PPR_2"/>
    <property type="match status" value="3"/>
</dbReference>
<dbReference type="HOGENOM" id="CLU_002706_15_0_1"/>
<proteinExistence type="predicted"/>
<evidence type="ECO:0000313" key="7">
    <source>
        <dbReference type="EnsemblPlants" id="OPUNC01G21260.1"/>
    </source>
</evidence>
<keyword evidence="1" id="KW-0677">Repeat</keyword>
<feature type="compositionally biased region" description="Low complexity" evidence="4">
    <location>
        <begin position="11"/>
        <end position="23"/>
    </location>
</feature>
<feature type="repeat" description="PPR" evidence="3">
    <location>
        <begin position="652"/>
        <end position="686"/>
    </location>
</feature>
<dbReference type="GO" id="GO:0009451">
    <property type="term" value="P:RNA modification"/>
    <property type="evidence" value="ECO:0007669"/>
    <property type="project" value="InterPro"/>
</dbReference>
<feature type="compositionally biased region" description="Pro residues" evidence="4">
    <location>
        <begin position="51"/>
        <end position="66"/>
    </location>
</feature>
<dbReference type="FunFam" id="1.25.40.10:FF:000381">
    <property type="entry name" value="Pentatricopeptide repeat-containing protein"/>
    <property type="match status" value="1"/>
</dbReference>
<evidence type="ECO:0000256" key="4">
    <source>
        <dbReference type="SAM" id="MobiDB-lite"/>
    </source>
</evidence>
<evidence type="ECO:0000313" key="8">
    <source>
        <dbReference type="Proteomes" id="UP000026962"/>
    </source>
</evidence>
<dbReference type="Gene3D" id="1.25.40.10">
    <property type="entry name" value="Tetratricopeptide repeat domain"/>
    <property type="match status" value="6"/>
</dbReference>
<feature type="repeat" description="PPR" evidence="3">
    <location>
        <begin position="753"/>
        <end position="787"/>
    </location>
</feature>
<feature type="repeat" description="PPR" evidence="3">
    <location>
        <begin position="788"/>
        <end position="822"/>
    </location>
</feature>
<feature type="repeat" description="PPR" evidence="3">
    <location>
        <begin position="130"/>
        <end position="164"/>
    </location>
</feature>
<feature type="domain" description="DYW" evidence="6">
    <location>
        <begin position="970"/>
        <end position="1038"/>
    </location>
</feature>